<evidence type="ECO:0000313" key="2">
    <source>
        <dbReference type="EMBL" id="TBO32504.1"/>
    </source>
</evidence>
<dbReference type="EMBL" id="SIXI01000002">
    <property type="protein sequence ID" value="TBO32504.1"/>
    <property type="molecule type" value="Genomic_DNA"/>
</dbReference>
<dbReference type="InterPro" id="IPR032314">
    <property type="entry name" value="DUF4845"/>
</dbReference>
<proteinExistence type="predicted"/>
<keyword evidence="3" id="KW-1185">Reference proteome</keyword>
<comment type="caution">
    <text evidence="2">The sequence shown here is derived from an EMBL/GenBank/DDBJ whole genome shotgun (WGS) entry which is preliminary data.</text>
</comment>
<keyword evidence="1" id="KW-0812">Transmembrane</keyword>
<dbReference type="AlphaFoldDB" id="A0A4Q9H4Q2"/>
<dbReference type="RefSeq" id="WP_130966718.1">
    <property type="nucleotide sequence ID" value="NZ_SIXI01000002.1"/>
</dbReference>
<feature type="transmembrane region" description="Helical" evidence="1">
    <location>
        <begin position="21"/>
        <end position="39"/>
    </location>
</feature>
<evidence type="ECO:0000256" key="1">
    <source>
        <dbReference type="SAM" id="Phobius"/>
    </source>
</evidence>
<name>A0A4Q9H4Q2_9BURK</name>
<dbReference type="Pfam" id="PF16137">
    <property type="entry name" value="DUF4845"/>
    <property type="match status" value="1"/>
</dbReference>
<evidence type="ECO:0000313" key="3">
    <source>
        <dbReference type="Proteomes" id="UP000292120"/>
    </source>
</evidence>
<protein>
    <submittedName>
        <fullName evidence="2">DUF4845 domain-containing protein</fullName>
    </submittedName>
</protein>
<accession>A0A4Q9H4Q2</accession>
<keyword evidence="1" id="KW-1133">Transmembrane helix</keyword>
<organism evidence="2 3">
    <name type="scientific">Aquabacterium lacunae</name>
    <dbReference type="NCBI Taxonomy" id="2528630"/>
    <lineage>
        <taxon>Bacteria</taxon>
        <taxon>Pseudomonadati</taxon>
        <taxon>Pseudomonadota</taxon>
        <taxon>Betaproteobacteria</taxon>
        <taxon>Burkholderiales</taxon>
        <taxon>Aquabacterium</taxon>
    </lineage>
</organism>
<dbReference type="OrthoDB" id="9133279at2"/>
<reference evidence="2 3" key="1">
    <citation type="submission" date="2019-02" db="EMBL/GenBank/DDBJ databases">
        <title>Aquabacterium sp. strain KMB7.</title>
        <authorList>
            <person name="Chen W.-M."/>
        </authorList>
    </citation>
    <scope>NUCLEOTIDE SEQUENCE [LARGE SCALE GENOMIC DNA]</scope>
    <source>
        <strain evidence="2 3">KMB7</strain>
    </source>
</reference>
<sequence length="124" mass="13774">MSVLQSSSKVRAQRGLSLVGLMAWAFVIGFFGLIGIKVFQPVVEYNTIQSMVTKVARDGGNSVPEIRSAFSKLQAVEYGVESIQAQDLEITKEDERIVVRFAYEKEIELFGPVSLLLKFKGQSK</sequence>
<keyword evidence="1" id="KW-0472">Membrane</keyword>
<gene>
    <name evidence="2" type="ORF">EYS42_04750</name>
</gene>
<dbReference type="Proteomes" id="UP000292120">
    <property type="component" value="Unassembled WGS sequence"/>
</dbReference>